<reference evidence="1 2" key="1">
    <citation type="submission" date="2017-09" db="EMBL/GenBank/DDBJ databases">
        <authorList>
            <person name="Varghese N."/>
            <person name="Submissions S."/>
        </authorList>
    </citation>
    <scope>NUCLEOTIDE SEQUENCE [LARGE SCALE GENOMIC DNA]</scope>
    <source>
        <strain evidence="1 2">OK806</strain>
    </source>
</reference>
<keyword evidence="2" id="KW-1185">Reference proteome</keyword>
<sequence>MLVSGALVDMSSSGTAPVADLSEVVDTGIFSKATPSAEVDRRIVATPREASASLRFYSRLIAGVTRNREIPRWIAGIAAIRSKSPVNSDIA</sequence>
<name>A0A7Z7N2V7_9BURK</name>
<evidence type="ECO:0000313" key="2">
    <source>
        <dbReference type="Proteomes" id="UP000219522"/>
    </source>
</evidence>
<proteinExistence type="predicted"/>
<dbReference type="Proteomes" id="UP000219522">
    <property type="component" value="Unassembled WGS sequence"/>
</dbReference>
<gene>
    <name evidence="1" type="ORF">SAMN05446927_2568</name>
</gene>
<protein>
    <submittedName>
        <fullName evidence="1">Uncharacterized protein</fullName>
    </submittedName>
</protein>
<accession>A0A7Z7N2V7</accession>
<evidence type="ECO:0000313" key="1">
    <source>
        <dbReference type="EMBL" id="SOE63606.1"/>
    </source>
</evidence>
<comment type="caution">
    <text evidence="1">The sequence shown here is derived from an EMBL/GenBank/DDBJ whole genome shotgun (WGS) entry which is preliminary data.</text>
</comment>
<organism evidence="1 2">
    <name type="scientific">Caballeronia arationis</name>
    <dbReference type="NCBI Taxonomy" id="1777142"/>
    <lineage>
        <taxon>Bacteria</taxon>
        <taxon>Pseudomonadati</taxon>
        <taxon>Pseudomonadota</taxon>
        <taxon>Betaproteobacteria</taxon>
        <taxon>Burkholderiales</taxon>
        <taxon>Burkholderiaceae</taxon>
        <taxon>Caballeronia</taxon>
    </lineage>
</organism>
<dbReference type="AlphaFoldDB" id="A0A7Z7N2V7"/>
<dbReference type="EMBL" id="OCSU01000001">
    <property type="protein sequence ID" value="SOE63606.1"/>
    <property type="molecule type" value="Genomic_DNA"/>
</dbReference>